<keyword evidence="2" id="KW-0472">Membrane</keyword>
<dbReference type="RefSeq" id="WP_014556186.1">
    <property type="nucleotide sequence ID" value="NC_017459.1"/>
</dbReference>
<proteinExistence type="predicted"/>
<feature type="compositionally biased region" description="Acidic residues" evidence="1">
    <location>
        <begin position="249"/>
        <end position="261"/>
    </location>
</feature>
<gene>
    <name evidence="3" type="ordered locus">Hqrw_2785</name>
</gene>
<dbReference type="PROSITE" id="PS51257">
    <property type="entry name" value="PROKAR_LIPOPROTEIN"/>
    <property type="match status" value="1"/>
</dbReference>
<dbReference type="GeneID" id="12447533"/>
<sequence length="268" mass="29624">MNRRLLLAVCALAFLGVLSGCLGIGTGPIPAEEIDSEPAESYEWTNDRSTHITIQENTKFRTIITVNDSSIQLFRNDGFGGTNPLSISAVRYRYPGGEIITGTEIRERGGEIRQTQAETIIELPSDAPDETGKIAFTSGGSRKRFSLPTYADGSYEIILPPNRRIDIPVFGTASPGGYETEIDTEDRLHLQWANIDESTEIVSVRFYLQRDLYVFGGIAAFVLLVGLGGLLRYRQQIQRLRAQRTEMGLEVETDDDDEFDDGPPPGMG</sequence>
<name>G0LJ37_HALWC</name>
<feature type="transmembrane region" description="Helical" evidence="2">
    <location>
        <begin position="212"/>
        <end position="231"/>
    </location>
</feature>
<dbReference type="AlphaFoldDB" id="G0LJ37"/>
<accession>G0LJ37</accession>
<reference evidence="3 4" key="1">
    <citation type="journal article" date="2011" name="PLoS ONE">
        <title>Haloquadratum walsbyi: limited diversity in a global pond.</title>
        <authorList>
            <person name="Dyall-Smith M."/>
            <person name="Pfeiffer F."/>
            <person name="Klee K."/>
            <person name="Palm P."/>
            <person name="Gross K."/>
            <person name="Schuster S.C."/>
            <person name="Rampp M."/>
            <person name="Oesterhelt D."/>
        </authorList>
    </citation>
    <scope>NUCLEOTIDE SEQUENCE [LARGE SCALE GENOMIC DNA]</scope>
    <source>
        <strain evidence="4">DSM 16854 / JCM 12705 / C23</strain>
    </source>
</reference>
<dbReference type="HOGENOM" id="CLU_094837_0_0_2"/>
<dbReference type="Proteomes" id="UP000007954">
    <property type="component" value="Chromosome"/>
</dbReference>
<dbReference type="Pfam" id="PF19119">
    <property type="entry name" value="DUF5803"/>
    <property type="match status" value="1"/>
</dbReference>
<dbReference type="OrthoDB" id="312630at2157"/>
<protein>
    <submittedName>
        <fullName evidence="3">Uncharacterized protein</fullName>
    </submittedName>
</protein>
<evidence type="ECO:0000313" key="4">
    <source>
        <dbReference type="Proteomes" id="UP000007954"/>
    </source>
</evidence>
<feature type="region of interest" description="Disordered" evidence="1">
    <location>
        <begin position="248"/>
        <end position="268"/>
    </location>
</feature>
<evidence type="ECO:0000313" key="3">
    <source>
        <dbReference type="EMBL" id="CCC40605.1"/>
    </source>
</evidence>
<dbReference type="InterPro" id="IPR043826">
    <property type="entry name" value="DUF5803"/>
</dbReference>
<keyword evidence="2" id="KW-1133">Transmembrane helix</keyword>
<keyword evidence="2" id="KW-0812">Transmembrane</keyword>
<organism evidence="3 4">
    <name type="scientific">Haloquadratum walsbyi (strain DSM 16854 / JCM 12705 / C23)</name>
    <dbReference type="NCBI Taxonomy" id="768065"/>
    <lineage>
        <taxon>Archaea</taxon>
        <taxon>Methanobacteriati</taxon>
        <taxon>Methanobacteriota</taxon>
        <taxon>Stenosarchaea group</taxon>
        <taxon>Halobacteria</taxon>
        <taxon>Halobacteriales</taxon>
        <taxon>Haloferacaceae</taxon>
        <taxon>Haloquadratum</taxon>
    </lineage>
</organism>
<dbReference type="KEGG" id="hwc:Hqrw_2785"/>
<dbReference type="EMBL" id="FR746099">
    <property type="protein sequence ID" value="CCC40605.1"/>
    <property type="molecule type" value="Genomic_DNA"/>
</dbReference>
<evidence type="ECO:0000256" key="1">
    <source>
        <dbReference type="SAM" id="MobiDB-lite"/>
    </source>
</evidence>
<evidence type="ECO:0000256" key="2">
    <source>
        <dbReference type="SAM" id="Phobius"/>
    </source>
</evidence>